<name>A0ABW4NNI2_9LACT</name>
<sequence>MVEQKQQQDKQTAEKKAVEKKQGTKRTTEKQEKQLKQSRSRKKAVNESRRRANTKKETTKTTDEENSANSTVTIDLSLQEVAGATTEGQLVHRLDATMITIEGSKYEIIKDYRDAFDAERLGERYSEILDKYDYVVADWGFEQLRLKGFYDNRNRKVPQDQRISNLEDYLYEYCNFGCPYFVLQRLEAKKGKSKTERADKAERPARKRRSQKAKNPTNQKSERPTKSTETHVAKETAPKTKSTKPKREFIKKEITPQSTEKVEKIEKKEKAVFETVQDNKGKRHFSIRRKDADEAKNKN</sequence>
<dbReference type="Gene3D" id="3.50.4.20">
    <property type="match status" value="1"/>
</dbReference>
<proteinExistence type="predicted"/>
<feature type="compositionally biased region" description="Basic and acidic residues" evidence="1">
    <location>
        <begin position="1"/>
        <end position="35"/>
    </location>
</feature>
<organism evidence="2 3">
    <name type="scientific">Carnobacterium antarcticum</name>
    <dbReference type="NCBI Taxonomy" id="2126436"/>
    <lineage>
        <taxon>Bacteria</taxon>
        <taxon>Bacillati</taxon>
        <taxon>Bacillota</taxon>
        <taxon>Bacilli</taxon>
        <taxon>Lactobacillales</taxon>
        <taxon>Carnobacteriaceae</taxon>
        <taxon>Carnobacterium</taxon>
    </lineage>
</organism>
<feature type="compositionally biased region" description="Basic and acidic residues" evidence="1">
    <location>
        <begin position="245"/>
        <end position="264"/>
    </location>
</feature>
<dbReference type="Pfam" id="PF06265">
    <property type="entry name" value="YutD-like"/>
    <property type="match status" value="1"/>
</dbReference>
<dbReference type="EMBL" id="JBHUFF010000014">
    <property type="protein sequence ID" value="MFD1799998.1"/>
    <property type="molecule type" value="Genomic_DNA"/>
</dbReference>
<comment type="caution">
    <text evidence="2">The sequence shown here is derived from an EMBL/GenBank/DDBJ whole genome shotgun (WGS) entry which is preliminary data.</text>
</comment>
<feature type="compositionally biased region" description="Basic and acidic residues" evidence="1">
    <location>
        <begin position="192"/>
        <end position="204"/>
    </location>
</feature>
<dbReference type="InterPro" id="IPR038141">
    <property type="entry name" value="YutD-like_sf"/>
</dbReference>
<feature type="compositionally biased region" description="Basic and acidic residues" evidence="1">
    <location>
        <begin position="44"/>
        <end position="63"/>
    </location>
</feature>
<evidence type="ECO:0000313" key="3">
    <source>
        <dbReference type="Proteomes" id="UP001597285"/>
    </source>
</evidence>
<gene>
    <name evidence="2" type="ORF">ACFSBK_09065</name>
</gene>
<feature type="compositionally biased region" description="Basic and acidic residues" evidence="1">
    <location>
        <begin position="220"/>
        <end position="238"/>
    </location>
</feature>
<accession>A0ABW4NNI2</accession>
<feature type="compositionally biased region" description="Basic and acidic residues" evidence="1">
    <location>
        <begin position="288"/>
        <end position="299"/>
    </location>
</feature>
<keyword evidence="3" id="KW-1185">Reference proteome</keyword>
<dbReference type="RefSeq" id="WP_058920016.1">
    <property type="nucleotide sequence ID" value="NZ_JBHSQC010000015.1"/>
</dbReference>
<dbReference type="InterPro" id="IPR009370">
    <property type="entry name" value="YutD-like"/>
</dbReference>
<feature type="region of interest" description="Disordered" evidence="1">
    <location>
        <begin position="1"/>
        <end position="68"/>
    </location>
</feature>
<evidence type="ECO:0000256" key="1">
    <source>
        <dbReference type="SAM" id="MobiDB-lite"/>
    </source>
</evidence>
<feature type="region of interest" description="Disordered" evidence="1">
    <location>
        <begin position="192"/>
        <end position="264"/>
    </location>
</feature>
<evidence type="ECO:0000313" key="2">
    <source>
        <dbReference type="EMBL" id="MFD1799998.1"/>
    </source>
</evidence>
<protein>
    <submittedName>
        <fullName evidence="2">YutD family protein</fullName>
    </submittedName>
</protein>
<reference evidence="3" key="1">
    <citation type="journal article" date="2019" name="Int. J. Syst. Evol. Microbiol.">
        <title>The Global Catalogue of Microorganisms (GCM) 10K type strain sequencing project: providing services to taxonomists for standard genome sequencing and annotation.</title>
        <authorList>
            <consortium name="The Broad Institute Genomics Platform"/>
            <consortium name="The Broad Institute Genome Sequencing Center for Infectious Disease"/>
            <person name="Wu L."/>
            <person name="Ma J."/>
        </authorList>
    </citation>
    <scope>NUCLEOTIDE SEQUENCE [LARGE SCALE GENOMIC DNA]</scope>
    <source>
        <strain evidence="3">KCTC 42143</strain>
    </source>
</reference>
<dbReference type="Proteomes" id="UP001597285">
    <property type="component" value="Unassembled WGS sequence"/>
</dbReference>
<feature type="region of interest" description="Disordered" evidence="1">
    <location>
        <begin position="277"/>
        <end position="299"/>
    </location>
</feature>